<dbReference type="PANTHER" id="PTHR47332">
    <property type="entry name" value="SET DOMAIN-CONTAINING PROTEIN 5"/>
    <property type="match status" value="1"/>
</dbReference>
<keyword evidence="3" id="KW-1185">Reference proteome</keyword>
<dbReference type="CDD" id="cd20071">
    <property type="entry name" value="SET_SMYD"/>
    <property type="match status" value="1"/>
</dbReference>
<dbReference type="InterPro" id="IPR053185">
    <property type="entry name" value="SET_domain_protein"/>
</dbReference>
<accession>A0A9W7GPH8</accession>
<dbReference type="Proteomes" id="UP001165065">
    <property type="component" value="Unassembled WGS sequence"/>
</dbReference>
<feature type="domain" description="SET" evidence="1">
    <location>
        <begin position="46"/>
        <end position="85"/>
    </location>
</feature>
<organism evidence="2 3">
    <name type="scientific">Triparma columacea</name>
    <dbReference type="NCBI Taxonomy" id="722753"/>
    <lineage>
        <taxon>Eukaryota</taxon>
        <taxon>Sar</taxon>
        <taxon>Stramenopiles</taxon>
        <taxon>Ochrophyta</taxon>
        <taxon>Bolidophyceae</taxon>
        <taxon>Parmales</taxon>
        <taxon>Triparmaceae</taxon>
        <taxon>Triparma</taxon>
    </lineage>
</organism>
<dbReference type="InterPro" id="IPR001214">
    <property type="entry name" value="SET_dom"/>
</dbReference>
<dbReference type="OrthoDB" id="194692at2759"/>
<comment type="caution">
    <text evidence="2">The sequence shown here is derived from an EMBL/GenBank/DDBJ whole genome shotgun (WGS) entry which is preliminary data.</text>
</comment>
<dbReference type="AlphaFoldDB" id="A0A9W7GPH8"/>
<dbReference type="Gene3D" id="2.170.270.10">
    <property type="entry name" value="SET domain"/>
    <property type="match status" value="1"/>
</dbReference>
<evidence type="ECO:0000259" key="1">
    <source>
        <dbReference type="Pfam" id="PF00856"/>
    </source>
</evidence>
<dbReference type="EMBL" id="BRYA01000384">
    <property type="protein sequence ID" value="GMI48293.1"/>
    <property type="molecule type" value="Genomic_DNA"/>
</dbReference>
<reference evidence="3" key="1">
    <citation type="journal article" date="2023" name="Commun. Biol.">
        <title>Genome analysis of Parmales, the sister group of diatoms, reveals the evolutionary specialization of diatoms from phago-mixotrophs to photoautotrophs.</title>
        <authorList>
            <person name="Ban H."/>
            <person name="Sato S."/>
            <person name="Yoshikawa S."/>
            <person name="Yamada K."/>
            <person name="Nakamura Y."/>
            <person name="Ichinomiya M."/>
            <person name="Sato N."/>
            <person name="Blanc-Mathieu R."/>
            <person name="Endo H."/>
            <person name="Kuwata A."/>
            <person name="Ogata H."/>
        </authorList>
    </citation>
    <scope>NUCLEOTIDE SEQUENCE [LARGE SCALE GENOMIC DNA]</scope>
</reference>
<evidence type="ECO:0000313" key="2">
    <source>
        <dbReference type="EMBL" id="GMI48293.1"/>
    </source>
</evidence>
<dbReference type="InterPro" id="IPR046341">
    <property type="entry name" value="SET_dom_sf"/>
</dbReference>
<name>A0A9W7GPH8_9STRA</name>
<protein>
    <recommendedName>
        <fullName evidence="1">SET domain-containing protein</fullName>
    </recommendedName>
</protein>
<dbReference type="InterPro" id="IPR011990">
    <property type="entry name" value="TPR-like_helical_dom_sf"/>
</dbReference>
<evidence type="ECO:0000313" key="3">
    <source>
        <dbReference type="Proteomes" id="UP001165065"/>
    </source>
</evidence>
<gene>
    <name evidence="2" type="ORF">TrCOL_g6695</name>
</gene>
<sequence length="226" mass="25551">MNFTDIHNTPPTVDGIARTNSVPLGCTSEGYGGGGNVDSALFPLTCRLNHSCVANARYVWRPDLGKELVFAQRPIMAGEEITVSYMGFPWDRGATRSLRSEHLMQTFKFVCTCEICTEDEDEVKIRDARRLEMKELMDQVPTVPQFTSDRALRMSERVLMLLRQDGQLIPVNAASVHYDAFQIAMECNKRERAKYHIAQCVELYKLCEGDGSPQMQKMLSIMNGLF</sequence>
<dbReference type="PANTHER" id="PTHR47332:SF4">
    <property type="entry name" value="SET DOMAIN-CONTAINING PROTEIN 5"/>
    <property type="match status" value="1"/>
</dbReference>
<proteinExistence type="predicted"/>
<dbReference type="SUPFAM" id="SSF82199">
    <property type="entry name" value="SET domain"/>
    <property type="match status" value="1"/>
</dbReference>
<dbReference type="Pfam" id="PF00856">
    <property type="entry name" value="SET"/>
    <property type="match status" value="1"/>
</dbReference>
<dbReference type="Gene3D" id="1.25.40.10">
    <property type="entry name" value="Tetratricopeptide repeat domain"/>
    <property type="match status" value="1"/>
</dbReference>